<protein>
    <submittedName>
        <fullName evidence="3">Uncharacterized protein LOC107881535</fullName>
    </submittedName>
</protein>
<organism evidence="2 3">
    <name type="scientific">Prunus mume</name>
    <name type="common">Japanese apricot</name>
    <name type="synonym">Armeniaca mume</name>
    <dbReference type="NCBI Taxonomy" id="102107"/>
    <lineage>
        <taxon>Eukaryota</taxon>
        <taxon>Viridiplantae</taxon>
        <taxon>Streptophyta</taxon>
        <taxon>Embryophyta</taxon>
        <taxon>Tracheophyta</taxon>
        <taxon>Spermatophyta</taxon>
        <taxon>Magnoliopsida</taxon>
        <taxon>eudicotyledons</taxon>
        <taxon>Gunneridae</taxon>
        <taxon>Pentapetalae</taxon>
        <taxon>rosids</taxon>
        <taxon>fabids</taxon>
        <taxon>Rosales</taxon>
        <taxon>Rosaceae</taxon>
        <taxon>Amygdaloideae</taxon>
        <taxon>Amygdaleae</taxon>
        <taxon>Prunus</taxon>
    </lineage>
</organism>
<dbReference type="Gene3D" id="3.80.10.10">
    <property type="entry name" value="Ribonuclease Inhibitor"/>
    <property type="match status" value="1"/>
</dbReference>
<evidence type="ECO:0000313" key="3">
    <source>
        <dbReference type="RefSeq" id="XP_016651017.1"/>
    </source>
</evidence>
<accession>A0ABM1LUE0</accession>
<keyword evidence="2" id="KW-1185">Reference proteome</keyword>
<dbReference type="RefSeq" id="XP_016651017.1">
    <property type="nucleotide sequence ID" value="XM_016795531.1"/>
</dbReference>
<name>A0ABM1LUE0_PRUMU</name>
<dbReference type="Proteomes" id="UP000694861">
    <property type="component" value="Linkage group LG7"/>
</dbReference>
<evidence type="ECO:0000313" key="2">
    <source>
        <dbReference type="Proteomes" id="UP000694861"/>
    </source>
</evidence>
<reference evidence="2" key="1">
    <citation type="journal article" date="2012" name="Nat. Commun.">
        <title>The genome of Prunus mume.</title>
        <authorList>
            <person name="Zhang Q."/>
            <person name="Chen W."/>
            <person name="Sun L."/>
            <person name="Zhao F."/>
            <person name="Huang B."/>
            <person name="Yang W."/>
            <person name="Tao Y."/>
            <person name="Wang J."/>
            <person name="Yuan Z."/>
            <person name="Fan G."/>
            <person name="Xing Z."/>
            <person name="Han C."/>
            <person name="Pan H."/>
            <person name="Zhong X."/>
            <person name="Shi W."/>
            <person name="Liang X."/>
            <person name="Du D."/>
            <person name="Sun F."/>
            <person name="Xu Z."/>
            <person name="Hao R."/>
            <person name="Lv T."/>
            <person name="Lv Y."/>
            <person name="Zheng Z."/>
            <person name="Sun M."/>
            <person name="Luo L."/>
            <person name="Cai M."/>
            <person name="Gao Y."/>
            <person name="Wang J."/>
            <person name="Yin Y."/>
            <person name="Xu X."/>
            <person name="Cheng T."/>
            <person name="Wang J."/>
        </authorList>
    </citation>
    <scope>NUCLEOTIDE SEQUENCE [LARGE SCALE GENOMIC DNA]</scope>
</reference>
<dbReference type="InterPro" id="IPR032675">
    <property type="entry name" value="LRR_dom_sf"/>
</dbReference>
<dbReference type="GeneID" id="107881535"/>
<dbReference type="SUPFAM" id="SSF52047">
    <property type="entry name" value="RNI-like"/>
    <property type="match status" value="1"/>
</dbReference>
<gene>
    <name evidence="3" type="primary">LOC107881535</name>
</gene>
<reference evidence="3" key="2">
    <citation type="submission" date="2025-08" db="UniProtKB">
        <authorList>
            <consortium name="RefSeq"/>
        </authorList>
    </citation>
    <scope>IDENTIFICATION</scope>
</reference>
<evidence type="ECO:0000256" key="1">
    <source>
        <dbReference type="SAM" id="MobiDB-lite"/>
    </source>
</evidence>
<proteinExistence type="predicted"/>
<feature type="compositionally biased region" description="Acidic residues" evidence="1">
    <location>
        <begin position="291"/>
        <end position="301"/>
    </location>
</feature>
<sequence length="312" mass="35860">MRRREMRFQECNVSNIDSLENFCWWSNLMEIDLSESNFVSLPVCISKCVNLRGLNLRGCKRLEEILVQLPASIAWINMTDCISLGRFSTLSKMLEDEDMQGISNMDLSNCHRLCDNLGLDLSKMAKILLNQMKRRRIIVTLPDSGSEVPEWFTFGDDFDDFDESKFDYVDVNGRSVRNYELPFEIPWTSVLENTKLVLFAVWEITESFVSPCYVEFYFDSCEDKIHLYGGETGEGNVWLECIPIFHVQLKTPIFRITVIGKGVHIKSIGAHLAPISMSKDGDDDGKHIDENELDDDDDDVGDEVRPRKKTKI</sequence>
<feature type="region of interest" description="Disordered" evidence="1">
    <location>
        <begin position="276"/>
        <end position="312"/>
    </location>
</feature>